<evidence type="ECO:0000256" key="1">
    <source>
        <dbReference type="ARBA" id="ARBA00003195"/>
    </source>
</evidence>
<keyword evidence="4" id="KW-0813">Transport</keyword>
<evidence type="ECO:0000256" key="10">
    <source>
        <dbReference type="PIRSR" id="PIRSR005822-1"/>
    </source>
</evidence>
<evidence type="ECO:0000256" key="7">
    <source>
        <dbReference type="ARBA" id="ARBA00022982"/>
    </source>
</evidence>
<protein>
    <recommendedName>
        <fullName evidence="11">Ribosomal protein/NADH dehydrogenase domain-containing protein</fullName>
    </recommendedName>
</protein>
<comment type="function">
    <text evidence="1">Accessory subunit of the mitochondrial membrane respiratory chain NADH dehydrogenase (Complex I), that is believed not to be involved in catalysis. Complex I functions in the transfer of electrons from NADH to the respiratory chain. The immediate electron acceptor for the enzyme is believed to be ubiquinone.</text>
</comment>
<evidence type="ECO:0000259" key="11">
    <source>
        <dbReference type="SMART" id="SM00916"/>
    </source>
</evidence>
<comment type="subcellular location">
    <subcellularLocation>
        <location evidence="2">Mitochondrion inner membrane</location>
        <topology evidence="2">Peripheral membrane protein</topology>
        <orientation evidence="2">Matrix side</orientation>
    </subcellularLocation>
</comment>
<comment type="similarity">
    <text evidence="3">Belongs to the complex I NDUFA2 subunit family.</text>
</comment>
<organism evidence="12 13">
    <name type="scientific">Anisodus tanguticus</name>
    <dbReference type="NCBI Taxonomy" id="243964"/>
    <lineage>
        <taxon>Eukaryota</taxon>
        <taxon>Viridiplantae</taxon>
        <taxon>Streptophyta</taxon>
        <taxon>Embryophyta</taxon>
        <taxon>Tracheophyta</taxon>
        <taxon>Spermatophyta</taxon>
        <taxon>Magnoliopsida</taxon>
        <taxon>eudicotyledons</taxon>
        <taxon>Gunneridae</taxon>
        <taxon>Pentapetalae</taxon>
        <taxon>asterids</taxon>
        <taxon>lamiids</taxon>
        <taxon>Solanales</taxon>
        <taxon>Solanaceae</taxon>
        <taxon>Solanoideae</taxon>
        <taxon>Hyoscyameae</taxon>
        <taxon>Anisodus</taxon>
    </lineage>
</organism>
<keyword evidence="5" id="KW-0679">Respiratory chain</keyword>
<evidence type="ECO:0000313" key="13">
    <source>
        <dbReference type="Proteomes" id="UP001291623"/>
    </source>
</evidence>
<dbReference type="Gene3D" id="3.40.30.10">
    <property type="entry name" value="Glutaredoxin"/>
    <property type="match status" value="1"/>
</dbReference>
<dbReference type="Proteomes" id="UP001291623">
    <property type="component" value="Unassembled WGS sequence"/>
</dbReference>
<evidence type="ECO:0000313" key="12">
    <source>
        <dbReference type="EMBL" id="KAK4337359.1"/>
    </source>
</evidence>
<evidence type="ECO:0000256" key="4">
    <source>
        <dbReference type="ARBA" id="ARBA00022448"/>
    </source>
</evidence>
<dbReference type="PIRSF" id="PIRSF005822">
    <property type="entry name" value="NDUA2"/>
    <property type="match status" value="1"/>
</dbReference>
<dbReference type="AlphaFoldDB" id="A0AAE1UU83"/>
<dbReference type="SUPFAM" id="SSF52833">
    <property type="entry name" value="Thioredoxin-like"/>
    <property type="match status" value="1"/>
</dbReference>
<keyword evidence="8" id="KW-0496">Mitochondrion</keyword>
<dbReference type="Pfam" id="PF05047">
    <property type="entry name" value="L51_S25_CI-B8"/>
    <property type="match status" value="1"/>
</dbReference>
<keyword evidence="6" id="KW-0999">Mitochondrion inner membrane</keyword>
<sequence>MQVIKFSSHLKELRIHVCNVSSHNENLRKFIQKFYKEIKEKNPEVPILIRECRQVEPKVWARYNFGKEESVSLYEKNPQQILEIVNNLASKKF</sequence>
<dbReference type="SMART" id="SM00916">
    <property type="entry name" value="L51_S25_CI-B8"/>
    <property type="match status" value="1"/>
</dbReference>
<dbReference type="GO" id="GO:0005743">
    <property type="term" value="C:mitochondrial inner membrane"/>
    <property type="evidence" value="ECO:0007669"/>
    <property type="project" value="UniProtKB-SubCell"/>
</dbReference>
<dbReference type="InterPro" id="IPR016464">
    <property type="entry name" value="NADH_Ub_cplx-1_asu_su-2"/>
</dbReference>
<keyword evidence="13" id="KW-1185">Reference proteome</keyword>
<dbReference type="InterPro" id="IPR007741">
    <property type="entry name" value="Ribosomal_mL43/mS25/NADH_DH"/>
</dbReference>
<keyword evidence="10" id="KW-1015">Disulfide bond</keyword>
<feature type="domain" description="Ribosomal protein/NADH dehydrogenase" evidence="11">
    <location>
        <begin position="19"/>
        <end position="92"/>
    </location>
</feature>
<dbReference type="PANTHER" id="PTHR12878:SF0">
    <property type="entry name" value="NADH DEHYDROGENASE [UBIQUINONE] 1 ALPHA SUBCOMPLEX SUBUNIT 2"/>
    <property type="match status" value="1"/>
</dbReference>
<feature type="disulfide bond" description="Redox-active" evidence="10">
    <location>
        <begin position="18"/>
        <end position="52"/>
    </location>
</feature>
<evidence type="ECO:0000256" key="5">
    <source>
        <dbReference type="ARBA" id="ARBA00022660"/>
    </source>
</evidence>
<name>A0AAE1UU83_9SOLA</name>
<comment type="caution">
    <text evidence="12">The sequence shown here is derived from an EMBL/GenBank/DDBJ whole genome shotgun (WGS) entry which is preliminary data.</text>
</comment>
<keyword evidence="9" id="KW-0472">Membrane</keyword>
<proteinExistence type="inferred from homology"/>
<gene>
    <name evidence="12" type="ORF">RND71_044157</name>
</gene>
<evidence type="ECO:0000256" key="6">
    <source>
        <dbReference type="ARBA" id="ARBA00022792"/>
    </source>
</evidence>
<dbReference type="PANTHER" id="PTHR12878">
    <property type="entry name" value="NADH-UBIQUINONE OXIDOREDUCTASE B8 SUBUNIT"/>
    <property type="match status" value="1"/>
</dbReference>
<evidence type="ECO:0000256" key="2">
    <source>
        <dbReference type="ARBA" id="ARBA00004443"/>
    </source>
</evidence>
<evidence type="ECO:0000256" key="9">
    <source>
        <dbReference type="ARBA" id="ARBA00023136"/>
    </source>
</evidence>
<evidence type="ECO:0000256" key="3">
    <source>
        <dbReference type="ARBA" id="ARBA00008939"/>
    </source>
</evidence>
<evidence type="ECO:0000256" key="8">
    <source>
        <dbReference type="ARBA" id="ARBA00023128"/>
    </source>
</evidence>
<keyword evidence="7" id="KW-0249">Electron transport</keyword>
<accession>A0AAE1UU83</accession>
<dbReference type="EMBL" id="JAVYJV010000035">
    <property type="protein sequence ID" value="KAK4337359.1"/>
    <property type="molecule type" value="Genomic_DNA"/>
</dbReference>
<dbReference type="InterPro" id="IPR036249">
    <property type="entry name" value="Thioredoxin-like_sf"/>
</dbReference>
<reference evidence="12" key="1">
    <citation type="submission" date="2023-12" db="EMBL/GenBank/DDBJ databases">
        <title>Genome assembly of Anisodus tanguticus.</title>
        <authorList>
            <person name="Wang Y.-J."/>
        </authorList>
    </citation>
    <scope>NUCLEOTIDE SEQUENCE</scope>
    <source>
        <strain evidence="12">KB-2021</strain>
        <tissue evidence="12">Leaf</tissue>
    </source>
</reference>